<proteinExistence type="inferred from homology"/>
<dbReference type="InterPro" id="IPR049142">
    <property type="entry name" value="MS_channel_1st"/>
</dbReference>
<evidence type="ECO:0000259" key="10">
    <source>
        <dbReference type="Pfam" id="PF21082"/>
    </source>
</evidence>
<feature type="transmembrane region" description="Helical" evidence="7">
    <location>
        <begin position="58"/>
        <end position="79"/>
    </location>
</feature>
<feature type="transmembrane region" description="Helical" evidence="7">
    <location>
        <begin position="85"/>
        <end position="104"/>
    </location>
</feature>
<dbReference type="Pfam" id="PF21088">
    <property type="entry name" value="MS_channel_1st"/>
    <property type="match status" value="1"/>
</dbReference>
<dbReference type="InterPro" id="IPR011066">
    <property type="entry name" value="MscS_channel_C_sf"/>
</dbReference>
<comment type="caution">
    <text evidence="7">Lacks conserved residue(s) required for the propagation of feature annotation.</text>
</comment>
<keyword evidence="7" id="KW-0406">Ion transport</keyword>
<keyword evidence="7" id="KW-0407">Ion channel</keyword>
<evidence type="ECO:0000256" key="1">
    <source>
        <dbReference type="ARBA" id="ARBA00004651"/>
    </source>
</evidence>
<dbReference type="Gene3D" id="2.30.30.60">
    <property type="match status" value="1"/>
</dbReference>
<dbReference type="InterPro" id="IPR011014">
    <property type="entry name" value="MscS_channel_TM-2"/>
</dbReference>
<dbReference type="Pfam" id="PF00924">
    <property type="entry name" value="MS_channel_2nd"/>
    <property type="match status" value="1"/>
</dbReference>
<name>A0ABP3FPG4_9GAMM</name>
<evidence type="ECO:0000256" key="3">
    <source>
        <dbReference type="ARBA" id="ARBA00022475"/>
    </source>
</evidence>
<gene>
    <name evidence="12" type="ORF">GCM10009129_19540</name>
</gene>
<protein>
    <recommendedName>
        <fullName evidence="7">Small-conductance mechanosensitive channel</fullName>
    </recommendedName>
</protein>
<keyword evidence="7" id="KW-0813">Transport</keyword>
<feature type="compositionally biased region" description="Polar residues" evidence="8">
    <location>
        <begin position="295"/>
        <end position="304"/>
    </location>
</feature>
<dbReference type="SUPFAM" id="SSF50182">
    <property type="entry name" value="Sm-like ribonucleoproteins"/>
    <property type="match status" value="1"/>
</dbReference>
<dbReference type="Gene3D" id="1.10.287.1260">
    <property type="match status" value="1"/>
</dbReference>
<evidence type="ECO:0000256" key="7">
    <source>
        <dbReference type="RuleBase" id="RU369025"/>
    </source>
</evidence>
<evidence type="ECO:0000259" key="9">
    <source>
        <dbReference type="Pfam" id="PF00924"/>
    </source>
</evidence>
<keyword evidence="3" id="KW-1003">Cell membrane</keyword>
<evidence type="ECO:0000313" key="12">
    <source>
        <dbReference type="EMBL" id="GAA0321787.1"/>
    </source>
</evidence>
<dbReference type="InterPro" id="IPR010920">
    <property type="entry name" value="LSM_dom_sf"/>
</dbReference>
<keyword evidence="7" id="KW-0997">Cell inner membrane</keyword>
<dbReference type="InterPro" id="IPR023408">
    <property type="entry name" value="MscS_beta-dom_sf"/>
</dbReference>
<comment type="similarity">
    <text evidence="2 7">Belongs to the MscS (TC 1.A.23) family.</text>
</comment>
<reference evidence="13" key="1">
    <citation type="journal article" date="2019" name="Int. J. Syst. Evol. Microbiol.">
        <title>The Global Catalogue of Microorganisms (GCM) 10K type strain sequencing project: providing services to taxonomists for standard genome sequencing and annotation.</title>
        <authorList>
            <consortium name="The Broad Institute Genomics Platform"/>
            <consortium name="The Broad Institute Genome Sequencing Center for Infectious Disease"/>
            <person name="Wu L."/>
            <person name="Ma J."/>
        </authorList>
    </citation>
    <scope>NUCLEOTIDE SEQUENCE [LARGE SCALE GENOMIC DNA]</scope>
    <source>
        <strain evidence="13">JCM 16343</strain>
    </source>
</reference>
<accession>A0ABP3FPG4</accession>
<evidence type="ECO:0000313" key="13">
    <source>
        <dbReference type="Proteomes" id="UP001501787"/>
    </source>
</evidence>
<comment type="function">
    <text evidence="7">Mechanosensitive channel that participates in the regulation of osmotic pressure changes within the cell, opening in response to stretch forces in the membrane lipid bilayer, without the need for other proteins. Contributes to normal resistance to hypoosmotic shock. Forms an ion channel of 1.0 nanosiemens conductance with a slight preference for anions.</text>
</comment>
<dbReference type="PANTHER" id="PTHR30221:SF1">
    <property type="entry name" value="SMALL-CONDUCTANCE MECHANOSENSITIVE CHANNEL"/>
    <property type="match status" value="1"/>
</dbReference>
<dbReference type="InterPro" id="IPR006685">
    <property type="entry name" value="MscS_channel_2nd"/>
</dbReference>
<comment type="caution">
    <text evidence="12">The sequence shown here is derived from an EMBL/GenBank/DDBJ whole genome shotgun (WGS) entry which is preliminary data.</text>
</comment>
<comment type="subunit">
    <text evidence="7">Homoheptamer.</text>
</comment>
<dbReference type="Pfam" id="PF21082">
    <property type="entry name" value="MS_channel_3rd"/>
    <property type="match status" value="1"/>
</dbReference>
<evidence type="ECO:0000256" key="8">
    <source>
        <dbReference type="SAM" id="MobiDB-lite"/>
    </source>
</evidence>
<evidence type="ECO:0000256" key="6">
    <source>
        <dbReference type="ARBA" id="ARBA00023136"/>
    </source>
</evidence>
<keyword evidence="5 7" id="KW-1133">Transmembrane helix</keyword>
<comment type="subcellular location">
    <subcellularLocation>
        <location evidence="7">Cell inner membrane</location>
        <topology evidence="7">Multi-pass membrane protein</topology>
    </subcellularLocation>
    <subcellularLocation>
        <location evidence="1">Cell membrane</location>
        <topology evidence="1">Multi-pass membrane protein</topology>
    </subcellularLocation>
</comment>
<keyword evidence="4 7" id="KW-0812">Transmembrane</keyword>
<dbReference type="SUPFAM" id="SSF82689">
    <property type="entry name" value="Mechanosensitive channel protein MscS (YggB), C-terminal domain"/>
    <property type="match status" value="1"/>
</dbReference>
<feature type="region of interest" description="Disordered" evidence="8">
    <location>
        <begin position="284"/>
        <end position="326"/>
    </location>
</feature>
<dbReference type="InterPro" id="IPR045275">
    <property type="entry name" value="MscS_archaea/bacteria_type"/>
</dbReference>
<evidence type="ECO:0000256" key="2">
    <source>
        <dbReference type="ARBA" id="ARBA00008017"/>
    </source>
</evidence>
<keyword evidence="13" id="KW-1185">Reference proteome</keyword>
<keyword evidence="6 7" id="KW-0472">Membrane</keyword>
<dbReference type="Proteomes" id="UP001501787">
    <property type="component" value="Unassembled WGS sequence"/>
</dbReference>
<dbReference type="InterPro" id="IPR049278">
    <property type="entry name" value="MS_channel_C"/>
</dbReference>
<feature type="domain" description="Mechanosensitive ion channel MscS C-terminal" evidence="10">
    <location>
        <begin position="179"/>
        <end position="261"/>
    </location>
</feature>
<sequence>MEFLGYTIDIGSLADNALVLLTKVLLAIVIFVVGQWLAKRVIAIADRLMTRSRLDATVASFLGRILYGLLMVVVVLAALNNVGVQTTSVVAILGGAAVAIGLSLKDQLSNFAAGIMIVTFRPFVRGDYVQIQGYTGTVTEITLVNTHITTTNNHAIIIPNGDITTSATTNYTMLPNRRVDITIGIGYDADIKAAKALMLKLADDNPVAFKDPAPIVRVTNLGDNSVDLTLNVWTTNDDWWSMQCALLEEFKYALDSEKIEIPFPQRSLHVKGLDTLVSSMSAANKFPSPMPEDSAVSQATSETPNLAKGNDAAINAASASEGKQDK</sequence>
<dbReference type="PANTHER" id="PTHR30221">
    <property type="entry name" value="SMALL-CONDUCTANCE MECHANOSENSITIVE CHANNEL"/>
    <property type="match status" value="1"/>
</dbReference>
<feature type="domain" description="Mechanosensitive ion channel MscS" evidence="9">
    <location>
        <begin position="108"/>
        <end position="172"/>
    </location>
</feature>
<dbReference type="EMBL" id="BAAAFR010000005">
    <property type="protein sequence ID" value="GAA0321787.1"/>
    <property type="molecule type" value="Genomic_DNA"/>
</dbReference>
<dbReference type="RefSeq" id="WP_201505088.1">
    <property type="nucleotide sequence ID" value="NZ_BAAAFR010000005.1"/>
</dbReference>
<evidence type="ECO:0000259" key="11">
    <source>
        <dbReference type="Pfam" id="PF21088"/>
    </source>
</evidence>
<dbReference type="Gene3D" id="3.30.70.100">
    <property type="match status" value="1"/>
</dbReference>
<evidence type="ECO:0000256" key="4">
    <source>
        <dbReference type="ARBA" id="ARBA00022692"/>
    </source>
</evidence>
<dbReference type="SUPFAM" id="SSF82861">
    <property type="entry name" value="Mechanosensitive channel protein MscS (YggB), transmembrane region"/>
    <property type="match status" value="1"/>
</dbReference>
<evidence type="ECO:0000256" key="5">
    <source>
        <dbReference type="ARBA" id="ARBA00022989"/>
    </source>
</evidence>
<organism evidence="12 13">
    <name type="scientific">Psychrobacter aestuarii</name>
    <dbReference type="NCBI Taxonomy" id="556327"/>
    <lineage>
        <taxon>Bacteria</taxon>
        <taxon>Pseudomonadati</taxon>
        <taxon>Pseudomonadota</taxon>
        <taxon>Gammaproteobacteria</taxon>
        <taxon>Moraxellales</taxon>
        <taxon>Moraxellaceae</taxon>
        <taxon>Psychrobacter</taxon>
    </lineage>
</organism>
<feature type="domain" description="Mechanosensitive ion channel transmembrane helices 2/3" evidence="11">
    <location>
        <begin position="65"/>
        <end position="102"/>
    </location>
</feature>
<feature type="transmembrane region" description="Helical" evidence="7">
    <location>
        <begin position="20"/>
        <end position="38"/>
    </location>
</feature>